<keyword evidence="3 5" id="KW-0862">Zinc</keyword>
<dbReference type="Gene3D" id="3.40.1620.60">
    <property type="match status" value="1"/>
</dbReference>
<dbReference type="SUPFAM" id="SSF55486">
    <property type="entry name" value="Metalloproteases ('zincins'), catalytic domain"/>
    <property type="match status" value="1"/>
</dbReference>
<dbReference type="EMBL" id="GIFC01017814">
    <property type="protein sequence ID" value="MXU99897.1"/>
    <property type="molecule type" value="Transcribed_RNA"/>
</dbReference>
<accession>A0A6B0VC87</accession>
<dbReference type="PANTHER" id="PTHR11905">
    <property type="entry name" value="ADAM A DISINTEGRIN AND METALLOPROTEASE DOMAIN"/>
    <property type="match status" value="1"/>
</dbReference>
<dbReference type="GO" id="GO:0004222">
    <property type="term" value="F:metalloendopeptidase activity"/>
    <property type="evidence" value="ECO:0007669"/>
    <property type="project" value="InterPro"/>
</dbReference>
<dbReference type="PROSITE" id="PS50215">
    <property type="entry name" value="ADAM_MEPRO"/>
    <property type="match status" value="1"/>
</dbReference>
<keyword evidence="5" id="KW-0479">Metal-binding</keyword>
<evidence type="ECO:0000259" key="6">
    <source>
        <dbReference type="PROSITE" id="PS50215"/>
    </source>
</evidence>
<evidence type="ECO:0000256" key="2">
    <source>
        <dbReference type="ARBA" id="ARBA00022801"/>
    </source>
</evidence>
<evidence type="ECO:0000313" key="7">
    <source>
        <dbReference type="EMBL" id="MXU99897.1"/>
    </source>
</evidence>
<evidence type="ECO:0000256" key="3">
    <source>
        <dbReference type="ARBA" id="ARBA00022833"/>
    </source>
</evidence>
<evidence type="ECO:0000256" key="1">
    <source>
        <dbReference type="ARBA" id="ARBA00022670"/>
    </source>
</evidence>
<comment type="caution">
    <text evidence="5">Lacks conserved residue(s) required for the propagation of feature annotation.</text>
</comment>
<dbReference type="InterPro" id="IPR024079">
    <property type="entry name" value="MetalloPept_cat_dom_sf"/>
</dbReference>
<keyword evidence="4 7" id="KW-0482">Metalloprotease</keyword>
<dbReference type="GO" id="GO:0046872">
    <property type="term" value="F:metal ion binding"/>
    <property type="evidence" value="ECO:0007669"/>
    <property type="project" value="UniProtKB-KW"/>
</dbReference>
<dbReference type="InterPro" id="IPR001590">
    <property type="entry name" value="Peptidase_M12B"/>
</dbReference>
<protein>
    <submittedName>
        <fullName evidence="7">Putative secreted metalloprotease</fullName>
    </submittedName>
</protein>
<feature type="binding site" evidence="5">
    <location>
        <position position="352"/>
    </location>
    <ligand>
        <name>Zn(2+)</name>
        <dbReference type="ChEBI" id="CHEBI:29105"/>
        <note>catalytic</note>
    </ligand>
</feature>
<reference evidence="7" key="1">
    <citation type="submission" date="2019-12" db="EMBL/GenBank/DDBJ databases">
        <title>An insight into the sialome of adult female Ixodes ricinus ticks feeding for 6 days.</title>
        <authorList>
            <person name="Perner J."/>
            <person name="Ribeiro J.M.C."/>
        </authorList>
    </citation>
    <scope>NUCLEOTIDE SEQUENCE</scope>
    <source>
        <strain evidence="7">Semi-engorged</strain>
        <tissue evidence="7">Salivary glands</tissue>
    </source>
</reference>
<feature type="domain" description="Peptidase M12B" evidence="6">
    <location>
        <begin position="194"/>
        <end position="420"/>
    </location>
</feature>
<proteinExistence type="predicted"/>
<organism evidence="7">
    <name type="scientific">Ixodes ricinus</name>
    <name type="common">Common tick</name>
    <name type="synonym">Acarus ricinus</name>
    <dbReference type="NCBI Taxonomy" id="34613"/>
    <lineage>
        <taxon>Eukaryota</taxon>
        <taxon>Metazoa</taxon>
        <taxon>Ecdysozoa</taxon>
        <taxon>Arthropoda</taxon>
        <taxon>Chelicerata</taxon>
        <taxon>Arachnida</taxon>
        <taxon>Acari</taxon>
        <taxon>Parasitiformes</taxon>
        <taxon>Ixodida</taxon>
        <taxon>Ixodoidea</taxon>
        <taxon>Ixodidae</taxon>
        <taxon>Ixodinae</taxon>
        <taxon>Ixodes</taxon>
    </lineage>
</organism>
<feature type="binding site" evidence="5">
    <location>
        <position position="348"/>
    </location>
    <ligand>
        <name>Zn(2+)</name>
        <dbReference type="ChEBI" id="CHEBI:29105"/>
        <note>catalytic</note>
    </ligand>
</feature>
<feature type="binding site" evidence="5">
    <location>
        <position position="358"/>
    </location>
    <ligand>
        <name>Zn(2+)</name>
        <dbReference type="ChEBI" id="CHEBI:29105"/>
        <note>catalytic</note>
    </ligand>
</feature>
<keyword evidence="2" id="KW-0378">Hydrolase</keyword>
<name>A0A6B0VC87_IXORI</name>
<dbReference type="Gene3D" id="3.40.390.10">
    <property type="entry name" value="Collagenase (Catalytic Domain)"/>
    <property type="match status" value="1"/>
</dbReference>
<dbReference type="GO" id="GO:0006509">
    <property type="term" value="P:membrane protein ectodomain proteolysis"/>
    <property type="evidence" value="ECO:0007669"/>
    <property type="project" value="TreeGrafter"/>
</dbReference>
<evidence type="ECO:0000256" key="4">
    <source>
        <dbReference type="ARBA" id="ARBA00023049"/>
    </source>
</evidence>
<feature type="active site" evidence="5">
    <location>
        <position position="349"/>
    </location>
</feature>
<dbReference type="Pfam" id="PF13574">
    <property type="entry name" value="Reprolysin_2"/>
    <property type="match status" value="1"/>
</dbReference>
<dbReference type="PANTHER" id="PTHR11905:SF159">
    <property type="entry name" value="ADAM METALLOPROTEASE"/>
    <property type="match status" value="1"/>
</dbReference>
<evidence type="ECO:0000256" key="5">
    <source>
        <dbReference type="PROSITE-ProRule" id="PRU00276"/>
    </source>
</evidence>
<dbReference type="AlphaFoldDB" id="A0A6B0VC87"/>
<sequence>MSSPMSIQKRTLLITLEVYRLAFLCAIIYENVNCAPLPEHIVYPKLLDARGINGQKVLHIKDGLTLTLEKLSVLADSLVLTESNDGVPTETMMNGTDLEQYLYQDREKMAAVAVQEIDDTIEVMGVLNDKLRIAPLPLMARSEEGHLAHRIYEMEHSMYHEENDAVLPDTFPQEHARTKGRTRSAFSKHVPDQFLVEVHVIVDEPHYSMFALKEHLVTYLALTFVLVNMRYEDTSGPSIQFLLTSIQKEQGFARTFLEYDIGWPDAKRTYADASPTYNHLLEKYGRSPADITVAVTGLILADGYEPFRKGYAAVQGKARLGGVCNVNSSMVMVEDVPMSFGMVSLLPHELGHALGAPHDGLTHMWNACLPPRNECRRNSENDHFIMHPSEPGNGKFSNCSKEHMTAFISTLSTSCFDLKAKQNCTTQVKKLPGVSINLTEICQIAHPNFLEWNVEPVNKENCRFLCCSRRSLNSYEKTCGLEHFLPDGADCGDAKRCVKGTCGYYDEYGAPTTPRQSA</sequence>
<keyword evidence="1 7" id="KW-0645">Protease</keyword>